<dbReference type="PANTHER" id="PTHR39339:SF1">
    <property type="entry name" value="CHAD DOMAIN-CONTAINING PROTEIN"/>
    <property type="match status" value="1"/>
</dbReference>
<organism evidence="2 3">
    <name type="scientific">Rhizobium meliloti</name>
    <name type="common">Ensifer meliloti</name>
    <name type="synonym">Sinorhizobium meliloti</name>
    <dbReference type="NCBI Taxonomy" id="382"/>
    <lineage>
        <taxon>Bacteria</taxon>
        <taxon>Pseudomonadati</taxon>
        <taxon>Pseudomonadota</taxon>
        <taxon>Alphaproteobacteria</taxon>
        <taxon>Hyphomicrobiales</taxon>
        <taxon>Rhizobiaceae</taxon>
        <taxon>Sinorhizobium/Ensifer group</taxon>
        <taxon>Sinorhizobium</taxon>
    </lineage>
</organism>
<dbReference type="PANTHER" id="PTHR39339">
    <property type="entry name" value="SLR1444 PROTEIN"/>
    <property type="match status" value="1"/>
</dbReference>
<dbReference type="EMBL" id="NJGD01000008">
    <property type="protein sequence ID" value="PJR13775.1"/>
    <property type="molecule type" value="Genomic_DNA"/>
</dbReference>
<dbReference type="Proteomes" id="UP000231987">
    <property type="component" value="Unassembled WGS sequence"/>
</dbReference>
<dbReference type="Gene3D" id="1.40.20.10">
    <property type="entry name" value="CHAD domain"/>
    <property type="match status" value="1"/>
</dbReference>
<accession>A0A2J0YZS9</accession>
<evidence type="ECO:0000313" key="2">
    <source>
        <dbReference type="EMBL" id="PJR13775.1"/>
    </source>
</evidence>
<dbReference type="AlphaFoldDB" id="A0A2J0YZS9"/>
<dbReference type="InterPro" id="IPR007899">
    <property type="entry name" value="CHAD_dom"/>
</dbReference>
<reference evidence="2 3" key="1">
    <citation type="submission" date="2017-06" db="EMBL/GenBank/DDBJ databases">
        <title>Ensifer strains isolated from leguminous trees and herbs display diverse denitrification phenotypes with some acting as strong N2O sinks.</title>
        <authorList>
            <person name="Woliy K."/>
            <person name="Mania D."/>
            <person name="Bakken L.R."/>
            <person name="Frostegard A."/>
        </authorList>
    </citation>
    <scope>NUCLEOTIDE SEQUENCE [LARGE SCALE GENOMIC DNA]</scope>
    <source>
        <strain evidence="2 3">AC50a</strain>
    </source>
</reference>
<sequence>MTFAFHPKRPFTEDFRAVGGEQIERAIAMLEVQPEGVHEAIHDARKSFKRLRSLYRLVVADAPLFQRQENARFRAMARNLSTFRDAAALVENAGYLRQHAASEEQQLALDKVCSILASRRDRIAEERGDLDRKIEETIVNCRKAHAALAHVSFHDGRRKSARRLAKGWRQTLRRAARARAACAASTDTALFHDLRKSAQDYRMQLALLREAWPSGMRAKRAEASDLVDVLGHLNDIAELMSLVDERPDLAGNSREHFLSNVAARQDELRREALKRADAVFLDRPRRESRTLELLWLEAGR</sequence>
<name>A0A2J0YZS9_RHIML</name>
<dbReference type="Pfam" id="PF05235">
    <property type="entry name" value="CHAD"/>
    <property type="match status" value="1"/>
</dbReference>
<gene>
    <name evidence="2" type="ORF">CEJ86_18595</name>
</gene>
<dbReference type="PROSITE" id="PS51708">
    <property type="entry name" value="CHAD"/>
    <property type="match status" value="1"/>
</dbReference>
<dbReference type="RefSeq" id="WP_100672880.1">
    <property type="nucleotide sequence ID" value="NZ_NJGD01000008.1"/>
</dbReference>
<evidence type="ECO:0000313" key="3">
    <source>
        <dbReference type="Proteomes" id="UP000231987"/>
    </source>
</evidence>
<comment type="caution">
    <text evidence="2">The sequence shown here is derived from an EMBL/GenBank/DDBJ whole genome shotgun (WGS) entry which is preliminary data.</text>
</comment>
<protein>
    <submittedName>
        <fullName evidence="2">Metal-binding protein</fullName>
    </submittedName>
</protein>
<feature type="domain" description="CHAD" evidence="1">
    <location>
        <begin position="8"/>
        <end position="285"/>
    </location>
</feature>
<evidence type="ECO:0000259" key="1">
    <source>
        <dbReference type="PROSITE" id="PS51708"/>
    </source>
</evidence>
<dbReference type="InterPro" id="IPR038186">
    <property type="entry name" value="CHAD_dom_sf"/>
</dbReference>
<proteinExistence type="predicted"/>
<dbReference type="SMART" id="SM00880">
    <property type="entry name" value="CHAD"/>
    <property type="match status" value="1"/>
</dbReference>